<protein>
    <recommendedName>
        <fullName evidence="6">PDZ domain-containing protein</fullName>
    </recommendedName>
</protein>
<sequence>MAAPALPLLIVHNRPFVELRYSRQDQSVLAWTWLDTGGGAVILAEPLVRALRLERAGESFMEEGSQLTPVASPAVYAGDLALPLHGVPTLMIDRPSVGPAAFQAPAFLPARFFRQFTVTFDYPGREVHLDTPGAAADAGAVVEAPVHPQSAFVRVELEIAGERLGFLLDTGASYSMISSAVLERWQAARPDWPVTRGAYGCAQMLGGGDEAFLSMVRVPEARLGDVRLRNAGFVTRPAGVFERYMSAQMTAPVVGALAGNVLRHLRFTMDYGRQRLHVQPRVVEGRQDPQSAGLCLRSGGAGWVVARVADSAHPTTRAQVSPGDEVVAVGDQCLEGSDLGEAVNALSGAPGEVLAVTLRREGTPRRVDVPVVAVLP</sequence>
<feature type="domain" description="PDZ" evidence="2">
    <location>
        <begin position="282"/>
        <end position="361"/>
    </location>
</feature>
<reference evidence="4 5" key="1">
    <citation type="submission" date="2017-05" db="EMBL/GenBank/DDBJ databases">
        <title>The complete genome sequence of Deinococcus ficus isolated from the rhizosphere of the Ficus religiosa L. in Taiwan.</title>
        <authorList>
            <person name="Wu K.-M."/>
            <person name="Liao T.-L."/>
            <person name="Liu Y.-M."/>
            <person name="Young C.-C."/>
            <person name="Tsai S.-F."/>
        </authorList>
    </citation>
    <scope>NUCLEOTIDE SEQUENCE [LARGE SCALE GENOMIC DNA]</scope>
    <source>
        <strain evidence="4 5">CC-FR2-10</strain>
        <plasmid evidence="5">pdfi1</plasmid>
    </source>
</reference>
<evidence type="ECO:0000313" key="5">
    <source>
        <dbReference type="Proteomes" id="UP000259030"/>
    </source>
</evidence>
<dbReference type="InterPro" id="IPR021109">
    <property type="entry name" value="Peptidase_aspartic_dom_sf"/>
</dbReference>
<organism evidence="4 5">
    <name type="scientific">Deinococcus ficus</name>
    <dbReference type="NCBI Taxonomy" id="317577"/>
    <lineage>
        <taxon>Bacteria</taxon>
        <taxon>Thermotogati</taxon>
        <taxon>Deinococcota</taxon>
        <taxon>Deinococci</taxon>
        <taxon>Deinococcales</taxon>
        <taxon>Deinococcaceae</taxon>
        <taxon>Deinococcus</taxon>
    </lineage>
</organism>
<dbReference type="KEGG" id="dfc:DFI_14420"/>
<dbReference type="InterPro" id="IPR001478">
    <property type="entry name" value="PDZ"/>
</dbReference>
<dbReference type="SUPFAM" id="SSF50630">
    <property type="entry name" value="Acid proteases"/>
    <property type="match status" value="1"/>
</dbReference>
<proteinExistence type="predicted"/>
<dbReference type="Gene3D" id="2.30.42.10">
    <property type="match status" value="1"/>
</dbReference>
<evidence type="ECO:0008006" key="6">
    <source>
        <dbReference type="Google" id="ProtNLM"/>
    </source>
</evidence>
<keyword evidence="1" id="KW-0378">Hydrolase</keyword>
<dbReference type="Pfam" id="PF13650">
    <property type="entry name" value="Asp_protease_2"/>
    <property type="match status" value="1"/>
</dbReference>
<dbReference type="InterPro" id="IPR001969">
    <property type="entry name" value="Aspartic_peptidase_AS"/>
</dbReference>
<dbReference type="SUPFAM" id="SSF50156">
    <property type="entry name" value="PDZ domain-like"/>
    <property type="match status" value="1"/>
</dbReference>
<dbReference type="InterPro" id="IPR001995">
    <property type="entry name" value="Peptidase_A2_cat"/>
</dbReference>
<dbReference type="GO" id="GO:0006508">
    <property type="term" value="P:proteolysis"/>
    <property type="evidence" value="ECO:0007669"/>
    <property type="project" value="InterPro"/>
</dbReference>
<dbReference type="Proteomes" id="UP000259030">
    <property type="component" value="Plasmid pDFI1"/>
</dbReference>
<evidence type="ECO:0000259" key="3">
    <source>
        <dbReference type="PROSITE" id="PS50175"/>
    </source>
</evidence>
<feature type="domain" description="Peptidase A2" evidence="3">
    <location>
        <begin position="164"/>
        <end position="208"/>
    </location>
</feature>
<geneLocation type="plasmid" evidence="5">
    <name>pdfi1</name>
</geneLocation>
<keyword evidence="5" id="KW-1185">Reference proteome</keyword>
<evidence type="ECO:0000313" key="4">
    <source>
        <dbReference type="EMBL" id="ASN82381.1"/>
    </source>
</evidence>
<dbReference type="EMBL" id="CP021082">
    <property type="protein sequence ID" value="ASN82381.1"/>
    <property type="molecule type" value="Genomic_DNA"/>
</dbReference>
<evidence type="ECO:0000259" key="2">
    <source>
        <dbReference type="PROSITE" id="PS50106"/>
    </source>
</evidence>
<dbReference type="PROSITE" id="PS50175">
    <property type="entry name" value="ASP_PROT_RETROV"/>
    <property type="match status" value="1"/>
</dbReference>
<gene>
    <name evidence="4" type="ORF">DFI_14420</name>
</gene>
<dbReference type="Gene3D" id="2.40.70.10">
    <property type="entry name" value="Acid Proteases"/>
    <property type="match status" value="1"/>
</dbReference>
<dbReference type="GO" id="GO:0004190">
    <property type="term" value="F:aspartic-type endopeptidase activity"/>
    <property type="evidence" value="ECO:0007669"/>
    <property type="project" value="InterPro"/>
</dbReference>
<dbReference type="RefSeq" id="WP_027463666.1">
    <property type="nucleotide sequence ID" value="NZ_CP021082.1"/>
</dbReference>
<dbReference type="PROSITE" id="PS00141">
    <property type="entry name" value="ASP_PROTEASE"/>
    <property type="match status" value="1"/>
</dbReference>
<evidence type="ECO:0000256" key="1">
    <source>
        <dbReference type="ARBA" id="ARBA00022801"/>
    </source>
</evidence>
<name>A0A221T0I7_9DEIO</name>
<keyword evidence="4" id="KW-0614">Plasmid</keyword>
<accession>A0A221T0I7</accession>
<dbReference type="InterPro" id="IPR036034">
    <property type="entry name" value="PDZ_sf"/>
</dbReference>
<dbReference type="PROSITE" id="PS50106">
    <property type="entry name" value="PDZ"/>
    <property type="match status" value="1"/>
</dbReference>
<dbReference type="AlphaFoldDB" id="A0A221T0I7"/>